<gene>
    <name evidence="1" type="ORF">L207DRAFT_587734</name>
</gene>
<dbReference type="InterPro" id="IPR036514">
    <property type="entry name" value="SGNH_hydro_sf"/>
</dbReference>
<evidence type="ECO:0000313" key="2">
    <source>
        <dbReference type="Proteomes" id="UP000235786"/>
    </source>
</evidence>
<proteinExistence type="predicted"/>
<reference evidence="1 2" key="1">
    <citation type="submission" date="2016-04" db="EMBL/GenBank/DDBJ databases">
        <title>A degradative enzymes factory behind the ericoid mycorrhizal symbiosis.</title>
        <authorList>
            <consortium name="DOE Joint Genome Institute"/>
            <person name="Martino E."/>
            <person name="Morin E."/>
            <person name="Grelet G."/>
            <person name="Kuo A."/>
            <person name="Kohler A."/>
            <person name="Daghino S."/>
            <person name="Barry K."/>
            <person name="Choi C."/>
            <person name="Cichocki N."/>
            <person name="Clum A."/>
            <person name="Copeland A."/>
            <person name="Hainaut M."/>
            <person name="Haridas S."/>
            <person name="Labutti K."/>
            <person name="Lindquist E."/>
            <person name="Lipzen A."/>
            <person name="Khouja H.-R."/>
            <person name="Murat C."/>
            <person name="Ohm R."/>
            <person name="Olson A."/>
            <person name="Spatafora J."/>
            <person name="Veneault-Fourrey C."/>
            <person name="Henrissat B."/>
            <person name="Grigoriev I."/>
            <person name="Martin F."/>
            <person name="Perotto S."/>
        </authorList>
    </citation>
    <scope>NUCLEOTIDE SEQUENCE [LARGE SCALE GENOMIC DNA]</scope>
    <source>
        <strain evidence="1 2">F</strain>
    </source>
</reference>
<dbReference type="Gene3D" id="3.40.50.1110">
    <property type="entry name" value="SGNH hydrolase"/>
    <property type="match status" value="1"/>
</dbReference>
<dbReference type="Proteomes" id="UP000235786">
    <property type="component" value="Unassembled WGS sequence"/>
</dbReference>
<dbReference type="OrthoDB" id="10267969at2759"/>
<sequence>MNRFVTKAGFGQHHSVRWKPESGAQCPDCDLGLSEACTGDTQQLFKEITKHYLPSRIGNTIYTSNSIKFYSRALTLLFVCSPLLTPECTPVRPEIVETSTPWSDVLLEELQTAGQFRRPGPQRYRSAKFANCRARFRYQNKILCLTILVVFGFLLAERGGRRGPWDDSKLVTQPKLEGLQFIDANHPSIRYVGRWTSTADGTHRDGSFPGVYFDFALKGSKTVFLSLHNKEQSNQLPTKRITGTTQSLAFLPMANASSAAPISLLARVDDDEYIVIPNASSITTIRRGNLDPRSRHNIRIIAPMVSRINVETLQVEGIWIDQGGEVLPHEASVFGDDFPPAQNKHVQNKMLEVVTDLPGSKAGRDKGKSSGITHEILGGVMGWEYLLGEMFGSDHVTTGMDGMCLIQDCIGGRGSPVGLADVFFQSGPAGSEQYAQPWRFQEYVPDVIVMNIGNSDWDSFQANDQEYDKTVWELSVSFEETYIAMIKAIRALAYPNYATSTIDSNRYVYSPRSTSVGIPIFVMRPFRGQLEQATHAVVERLRKEGDKNLFWLDTSGWLNTEIHFDGRQEDQDFFLDEQSSSKQWRLTERGNQRVAILLHMHVCRYLARDVDNCAFLPPEIYQGKAIDHEALRFDEFMEGERERKLKRLFWD</sequence>
<evidence type="ECO:0000313" key="1">
    <source>
        <dbReference type="EMBL" id="PMD35428.1"/>
    </source>
</evidence>
<dbReference type="AlphaFoldDB" id="A0A2J6RA86"/>
<dbReference type="Gene3D" id="2.60.120.260">
    <property type="entry name" value="Galactose-binding domain-like"/>
    <property type="match status" value="1"/>
</dbReference>
<accession>A0A2J6RA86</accession>
<protein>
    <submittedName>
        <fullName evidence="1">Uncharacterized protein</fullName>
    </submittedName>
</protein>
<keyword evidence="2" id="KW-1185">Reference proteome</keyword>
<name>A0A2J6RA86_HYAVF</name>
<organism evidence="1 2">
    <name type="scientific">Hyaloscypha variabilis (strain UAMH 11265 / GT02V1 / F)</name>
    <name type="common">Meliniomyces variabilis</name>
    <dbReference type="NCBI Taxonomy" id="1149755"/>
    <lineage>
        <taxon>Eukaryota</taxon>
        <taxon>Fungi</taxon>
        <taxon>Dikarya</taxon>
        <taxon>Ascomycota</taxon>
        <taxon>Pezizomycotina</taxon>
        <taxon>Leotiomycetes</taxon>
        <taxon>Helotiales</taxon>
        <taxon>Hyaloscyphaceae</taxon>
        <taxon>Hyaloscypha</taxon>
        <taxon>Hyaloscypha variabilis</taxon>
    </lineage>
</organism>
<dbReference type="EMBL" id="KZ613952">
    <property type="protein sequence ID" value="PMD35428.1"/>
    <property type="molecule type" value="Genomic_DNA"/>
</dbReference>